<dbReference type="EMBL" id="BMAT01002196">
    <property type="protein sequence ID" value="GFS01040.1"/>
    <property type="molecule type" value="Genomic_DNA"/>
</dbReference>
<reference evidence="3 4" key="1">
    <citation type="journal article" date="2021" name="Elife">
        <title>Chloroplast acquisition without the gene transfer in kleptoplastic sea slugs, Plakobranchus ocellatus.</title>
        <authorList>
            <person name="Maeda T."/>
            <person name="Takahashi S."/>
            <person name="Yoshida T."/>
            <person name="Shimamura S."/>
            <person name="Takaki Y."/>
            <person name="Nagai Y."/>
            <person name="Toyoda A."/>
            <person name="Suzuki Y."/>
            <person name="Arimoto A."/>
            <person name="Ishii H."/>
            <person name="Satoh N."/>
            <person name="Nishiyama T."/>
            <person name="Hasebe M."/>
            <person name="Maruyama T."/>
            <person name="Minagawa J."/>
            <person name="Obokata J."/>
            <person name="Shigenobu S."/>
        </authorList>
    </citation>
    <scope>NUCLEOTIDE SEQUENCE [LARGE SCALE GENOMIC DNA]</scope>
</reference>
<dbReference type="InterPro" id="IPR029512">
    <property type="entry name" value="CCDC154"/>
</dbReference>
<organism evidence="3 4">
    <name type="scientific">Elysia marginata</name>
    <dbReference type="NCBI Taxonomy" id="1093978"/>
    <lineage>
        <taxon>Eukaryota</taxon>
        <taxon>Metazoa</taxon>
        <taxon>Spiralia</taxon>
        <taxon>Lophotrochozoa</taxon>
        <taxon>Mollusca</taxon>
        <taxon>Gastropoda</taxon>
        <taxon>Heterobranchia</taxon>
        <taxon>Euthyneura</taxon>
        <taxon>Panpulmonata</taxon>
        <taxon>Sacoglossa</taxon>
        <taxon>Placobranchoidea</taxon>
        <taxon>Plakobranchidae</taxon>
        <taxon>Elysia</taxon>
    </lineage>
</organism>
<dbReference type="PANTHER" id="PTHR35153:SF1">
    <property type="entry name" value="COILED-COIL DOMAIN-CONTAINING PROTEIN 154"/>
    <property type="match status" value="1"/>
</dbReference>
<feature type="transmembrane region" description="Helical" evidence="2">
    <location>
        <begin position="78"/>
        <end position="109"/>
    </location>
</feature>
<dbReference type="Proteomes" id="UP000762676">
    <property type="component" value="Unassembled WGS sequence"/>
</dbReference>
<sequence>MELRKKQEQEVTERRTLEQGMQHQVNSLQQTISEQNRKREESLHALDMLHREKEHAAENEKLKLQGRMTETVEEVNKLIVVVVVVEVVVAVVVVVIVVVSVVVVVVAVAIAVAEAAVVVVVAVAIAVTAAEVVVV</sequence>
<keyword evidence="2" id="KW-0472">Membrane</keyword>
<proteinExistence type="predicted"/>
<feature type="region of interest" description="Disordered" evidence="1">
    <location>
        <begin position="1"/>
        <end position="24"/>
    </location>
</feature>
<name>A0AAV4HTG8_9GAST</name>
<keyword evidence="2" id="KW-0812">Transmembrane</keyword>
<keyword evidence="4" id="KW-1185">Reference proteome</keyword>
<dbReference type="PANTHER" id="PTHR35153">
    <property type="entry name" value="COILED-COIL DOMAIN-CONTAINING PROTEIN 154"/>
    <property type="match status" value="1"/>
</dbReference>
<accession>A0AAV4HTG8</accession>
<evidence type="ECO:0000313" key="4">
    <source>
        <dbReference type="Proteomes" id="UP000762676"/>
    </source>
</evidence>
<comment type="caution">
    <text evidence="3">The sequence shown here is derived from an EMBL/GenBank/DDBJ whole genome shotgun (WGS) entry which is preliminary data.</text>
</comment>
<evidence type="ECO:0000313" key="3">
    <source>
        <dbReference type="EMBL" id="GFS01040.1"/>
    </source>
</evidence>
<evidence type="ECO:0000256" key="1">
    <source>
        <dbReference type="SAM" id="MobiDB-lite"/>
    </source>
</evidence>
<gene>
    <name evidence="3" type="ORF">ElyMa_001086500</name>
</gene>
<feature type="transmembrane region" description="Helical" evidence="2">
    <location>
        <begin position="115"/>
        <end position="134"/>
    </location>
</feature>
<protein>
    <submittedName>
        <fullName evidence="3">Neurofilament heavy polypeptide-like isoform X5</fullName>
    </submittedName>
</protein>
<dbReference type="AlphaFoldDB" id="A0AAV4HTG8"/>
<evidence type="ECO:0000256" key="2">
    <source>
        <dbReference type="SAM" id="Phobius"/>
    </source>
</evidence>
<keyword evidence="2" id="KW-1133">Transmembrane helix</keyword>
<feature type="compositionally biased region" description="Basic and acidic residues" evidence="1">
    <location>
        <begin position="1"/>
        <end position="17"/>
    </location>
</feature>